<evidence type="ECO:0000313" key="7">
    <source>
        <dbReference type="EMBL" id="MDR6238982.1"/>
    </source>
</evidence>
<evidence type="ECO:0000313" key="8">
    <source>
        <dbReference type="Proteomes" id="UP001185092"/>
    </source>
</evidence>
<comment type="caution">
    <text evidence="7">The sequence shown here is derived from an EMBL/GenBank/DDBJ whole genome shotgun (WGS) entry which is preliminary data.</text>
</comment>
<organism evidence="7 8">
    <name type="scientific">Aureibacter tunicatorum</name>
    <dbReference type="NCBI Taxonomy" id="866807"/>
    <lineage>
        <taxon>Bacteria</taxon>
        <taxon>Pseudomonadati</taxon>
        <taxon>Bacteroidota</taxon>
        <taxon>Cytophagia</taxon>
        <taxon>Cytophagales</taxon>
        <taxon>Persicobacteraceae</taxon>
        <taxon>Aureibacter</taxon>
    </lineage>
</organism>
<dbReference type="GO" id="GO:0046872">
    <property type="term" value="F:metal ion binding"/>
    <property type="evidence" value="ECO:0007669"/>
    <property type="project" value="UniProtKB-KW"/>
</dbReference>
<dbReference type="SUPFAM" id="SSF46626">
    <property type="entry name" value="Cytochrome c"/>
    <property type="match status" value="1"/>
</dbReference>
<evidence type="ECO:0000256" key="4">
    <source>
        <dbReference type="PROSITE-ProRule" id="PRU00433"/>
    </source>
</evidence>
<dbReference type="RefSeq" id="WP_309938489.1">
    <property type="nucleotide sequence ID" value="NZ_AP025305.1"/>
</dbReference>
<dbReference type="PANTHER" id="PTHR40394:SF2">
    <property type="entry name" value="QUINOL:CYTOCHROME C OXIDOREDUCTASE MEMBRANE PROTEIN"/>
    <property type="match status" value="1"/>
</dbReference>
<keyword evidence="5" id="KW-0732">Signal</keyword>
<dbReference type="PROSITE" id="PS51007">
    <property type="entry name" value="CYTC"/>
    <property type="match status" value="1"/>
</dbReference>
<feature type="chain" id="PRO_5042145131" evidence="5">
    <location>
        <begin position="23"/>
        <end position="210"/>
    </location>
</feature>
<evidence type="ECO:0000256" key="5">
    <source>
        <dbReference type="SAM" id="SignalP"/>
    </source>
</evidence>
<dbReference type="Proteomes" id="UP001185092">
    <property type="component" value="Unassembled WGS sequence"/>
</dbReference>
<feature type="signal peptide" evidence="5">
    <location>
        <begin position="1"/>
        <end position="22"/>
    </location>
</feature>
<evidence type="ECO:0000256" key="1">
    <source>
        <dbReference type="ARBA" id="ARBA00022617"/>
    </source>
</evidence>
<reference evidence="7" key="1">
    <citation type="submission" date="2023-07" db="EMBL/GenBank/DDBJ databases">
        <title>Genomic Encyclopedia of Type Strains, Phase IV (KMG-IV): sequencing the most valuable type-strain genomes for metagenomic binning, comparative biology and taxonomic classification.</title>
        <authorList>
            <person name="Goeker M."/>
        </authorList>
    </citation>
    <scope>NUCLEOTIDE SEQUENCE</scope>
    <source>
        <strain evidence="7">DSM 26174</strain>
    </source>
</reference>
<dbReference type="GO" id="GO:0020037">
    <property type="term" value="F:heme binding"/>
    <property type="evidence" value="ECO:0007669"/>
    <property type="project" value="InterPro"/>
</dbReference>
<evidence type="ECO:0000256" key="2">
    <source>
        <dbReference type="ARBA" id="ARBA00022723"/>
    </source>
</evidence>
<dbReference type="PANTHER" id="PTHR40394">
    <property type="entry name" value="LIPOPROTEIN-RELATED"/>
    <property type="match status" value="1"/>
</dbReference>
<accession>A0AAE3XLB5</accession>
<proteinExistence type="predicted"/>
<dbReference type="Pfam" id="PF13442">
    <property type="entry name" value="Cytochrome_CBB3"/>
    <property type="match status" value="1"/>
</dbReference>
<dbReference type="GO" id="GO:0009055">
    <property type="term" value="F:electron transfer activity"/>
    <property type="evidence" value="ECO:0007669"/>
    <property type="project" value="InterPro"/>
</dbReference>
<evidence type="ECO:0000256" key="3">
    <source>
        <dbReference type="ARBA" id="ARBA00023004"/>
    </source>
</evidence>
<name>A0AAE3XLB5_9BACT</name>
<protein>
    <submittedName>
        <fullName evidence="7">Mono/diheme cytochrome c family protein</fullName>
    </submittedName>
</protein>
<dbReference type="InterPro" id="IPR009056">
    <property type="entry name" value="Cyt_c-like_dom"/>
</dbReference>
<dbReference type="Gene3D" id="1.10.760.10">
    <property type="entry name" value="Cytochrome c-like domain"/>
    <property type="match status" value="1"/>
</dbReference>
<keyword evidence="1 4" id="KW-0349">Heme</keyword>
<gene>
    <name evidence="7" type="ORF">HNQ88_002019</name>
</gene>
<dbReference type="InterPro" id="IPR036909">
    <property type="entry name" value="Cyt_c-like_dom_sf"/>
</dbReference>
<feature type="domain" description="Cytochrome c" evidence="6">
    <location>
        <begin position="124"/>
        <end position="208"/>
    </location>
</feature>
<keyword evidence="8" id="KW-1185">Reference proteome</keyword>
<dbReference type="EMBL" id="JAVDQD010000002">
    <property type="protein sequence ID" value="MDR6238982.1"/>
    <property type="molecule type" value="Genomic_DNA"/>
</dbReference>
<dbReference type="PROSITE" id="PS51257">
    <property type="entry name" value="PROKAR_LIPOPROTEIN"/>
    <property type="match status" value="1"/>
</dbReference>
<keyword evidence="2 4" id="KW-0479">Metal-binding</keyword>
<sequence>MKKHIRQIYKAALVLMVPVAFASCKSEGNYQGLEYAPNMYHSVPYEPLTQITDKEAGMWLSNRADGLGEYYNSNPYNEHSINERVPPANTVRRDDDGFLPYRIPADSLDYAAQIMKNPLASSEQVLADGEILYTKFCQPCHGQSGQGDGPVGKVFKGVPAYNKGRVKDVSQGHIFHVITHGKGRMRSHASQLNQKERWAIARYVEKLQQQ</sequence>
<dbReference type="AlphaFoldDB" id="A0AAE3XLB5"/>
<keyword evidence="3 4" id="KW-0408">Iron</keyword>
<evidence type="ECO:0000259" key="6">
    <source>
        <dbReference type="PROSITE" id="PS51007"/>
    </source>
</evidence>